<evidence type="ECO:0000313" key="3">
    <source>
        <dbReference type="Proteomes" id="UP001295794"/>
    </source>
</evidence>
<organism evidence="2 3">
    <name type="scientific">Mycena citricolor</name>
    <dbReference type="NCBI Taxonomy" id="2018698"/>
    <lineage>
        <taxon>Eukaryota</taxon>
        <taxon>Fungi</taxon>
        <taxon>Dikarya</taxon>
        <taxon>Basidiomycota</taxon>
        <taxon>Agaricomycotina</taxon>
        <taxon>Agaricomycetes</taxon>
        <taxon>Agaricomycetidae</taxon>
        <taxon>Agaricales</taxon>
        <taxon>Marasmiineae</taxon>
        <taxon>Mycenaceae</taxon>
        <taxon>Mycena</taxon>
    </lineage>
</organism>
<dbReference type="AlphaFoldDB" id="A0AAD2H1X6"/>
<protein>
    <submittedName>
        <fullName evidence="2">Uncharacterized protein</fullName>
    </submittedName>
</protein>
<proteinExistence type="predicted"/>
<sequence>MQSLKPDFLDSPYYLAHPDVMSHVVWKQMGRTNFLVTTASVQNAGPTEVAPVANADAGQSTSSDGDVADPSQFEAAELHCVATIGLEDCWLNPDGNFPIPGGATELAKVTLNCQAVSPPNSGKYAAPYTKSMAVLRGLADRVKTPGFSLKGMLDSKKPGFKLRHVPFRLPEDDSDKGCELEGLEDWPVKKQQGESAKIEMEGKYVVDRLCAYDLGGRIIAPEDYMSKLPGATVAATFTLTHFSFKNKGEDTIVADIVKLRVIESKIAAPSSPRKRRAVPEMDESPKKKRKA</sequence>
<feature type="region of interest" description="Disordered" evidence="1">
    <location>
        <begin position="268"/>
        <end position="291"/>
    </location>
</feature>
<evidence type="ECO:0000256" key="1">
    <source>
        <dbReference type="SAM" id="MobiDB-lite"/>
    </source>
</evidence>
<comment type="caution">
    <text evidence="2">The sequence shown here is derived from an EMBL/GenBank/DDBJ whole genome shotgun (WGS) entry which is preliminary data.</text>
</comment>
<gene>
    <name evidence="2" type="ORF">MYCIT1_LOCUS7744</name>
</gene>
<dbReference type="Proteomes" id="UP001295794">
    <property type="component" value="Unassembled WGS sequence"/>
</dbReference>
<dbReference type="EMBL" id="CAVNYO010000108">
    <property type="protein sequence ID" value="CAK5266162.1"/>
    <property type="molecule type" value="Genomic_DNA"/>
</dbReference>
<keyword evidence="3" id="KW-1185">Reference proteome</keyword>
<reference evidence="2" key="1">
    <citation type="submission" date="2023-11" db="EMBL/GenBank/DDBJ databases">
        <authorList>
            <person name="De Vega J J."/>
            <person name="De Vega J J."/>
        </authorList>
    </citation>
    <scope>NUCLEOTIDE SEQUENCE</scope>
</reference>
<evidence type="ECO:0000313" key="2">
    <source>
        <dbReference type="EMBL" id="CAK5266162.1"/>
    </source>
</evidence>
<accession>A0AAD2H1X6</accession>
<name>A0AAD2H1X6_9AGAR</name>